<evidence type="ECO:0000313" key="2">
    <source>
        <dbReference type="Proteomes" id="UP001431199"/>
    </source>
</evidence>
<comment type="caution">
    <text evidence="1">The sequence shown here is derived from an EMBL/GenBank/DDBJ whole genome shotgun (WGS) entry which is preliminary data.</text>
</comment>
<organism evidence="1 2">
    <name type="scientific">Eubacterium album</name>
    <dbReference type="NCBI Taxonomy" id="2978477"/>
    <lineage>
        <taxon>Bacteria</taxon>
        <taxon>Bacillati</taxon>
        <taxon>Bacillota</taxon>
        <taxon>Clostridia</taxon>
        <taxon>Eubacteriales</taxon>
        <taxon>Eubacteriaceae</taxon>
        <taxon>Eubacterium</taxon>
    </lineage>
</organism>
<dbReference type="RefSeq" id="WP_260978213.1">
    <property type="nucleotide sequence ID" value="NZ_JAODBU010000002.1"/>
</dbReference>
<dbReference type="EMBL" id="JAODBU010000002">
    <property type="protein sequence ID" value="MCT7397777.1"/>
    <property type="molecule type" value="Genomic_DNA"/>
</dbReference>
<evidence type="ECO:0000313" key="1">
    <source>
        <dbReference type="EMBL" id="MCT7397777.1"/>
    </source>
</evidence>
<protein>
    <recommendedName>
        <fullName evidence="3">Rubredoxin-like domain-containing protein</fullName>
    </recommendedName>
</protein>
<evidence type="ECO:0008006" key="3">
    <source>
        <dbReference type="Google" id="ProtNLM"/>
    </source>
</evidence>
<reference evidence="1" key="1">
    <citation type="submission" date="2022-09" db="EMBL/GenBank/DDBJ databases">
        <title>Eubacterium sp. LFL-14 isolated from human feces.</title>
        <authorList>
            <person name="Liu F."/>
        </authorList>
    </citation>
    <scope>NUCLEOTIDE SEQUENCE</scope>
    <source>
        <strain evidence="1">LFL-14</strain>
    </source>
</reference>
<proteinExistence type="predicted"/>
<keyword evidence="2" id="KW-1185">Reference proteome</keyword>
<sequence length="50" mass="5839">MKITDRKENKRKILCKNCGWQGYDTDCTSENEYGEDECPACNSTEFEILE</sequence>
<gene>
    <name evidence="1" type="ORF">N5B56_01580</name>
</gene>
<dbReference type="Proteomes" id="UP001431199">
    <property type="component" value="Unassembled WGS sequence"/>
</dbReference>
<accession>A0ABT2M060</accession>
<name>A0ABT2M060_9FIRM</name>